<keyword evidence="2" id="KW-0472">Membrane</keyword>
<feature type="transmembrane region" description="Helical" evidence="2">
    <location>
        <begin position="131"/>
        <end position="154"/>
    </location>
</feature>
<keyword evidence="2" id="KW-1133">Transmembrane helix</keyword>
<evidence type="ECO:0000313" key="3">
    <source>
        <dbReference type="EMBL" id="EXL65850.1"/>
    </source>
</evidence>
<dbReference type="AlphaFoldDB" id="X0H176"/>
<sequence>MAAYNEKLKGGGHELALESGSGDIPAVEDFTSSSDYEPGVLASLRRFEARMDKALGVESEAIVRKTDNDKRPVPWHEELNMALIWASGTIGISCFPTRFLSPVTASLGWASVATISGGLALTAVADGHISLIIGVIIIALVLLTISFLGLKYILIYERLKVWLLTTAGIGIPTVIGITAGAIVASALNNINAWKTAYTDPHQGLSFLIRDMLHPRGFANFLLILLSFSGINTNIMSLYLSAISFHQMATPYAKVPRFVWTLGNFVIVMVLAIVGRQKLNTYLQDFLSLLGYWCTSYFVILFEEHTIFRKRDFANYDLEGWNNRKRLPPLPFFWVLLRGAKEWLRPGSPDHLAS</sequence>
<feature type="transmembrane region" description="Helical" evidence="2">
    <location>
        <begin position="107"/>
        <end position="125"/>
    </location>
</feature>
<gene>
    <name evidence="3" type="ORF">FOPG_17945</name>
</gene>
<keyword evidence="2" id="KW-0812">Transmembrane</keyword>
<protein>
    <submittedName>
        <fullName evidence="3">Uncharacterized protein</fullName>
    </submittedName>
</protein>
<keyword evidence="1" id="KW-0813">Transport</keyword>
<feature type="transmembrane region" description="Helical" evidence="2">
    <location>
        <begin position="285"/>
        <end position="301"/>
    </location>
</feature>
<proteinExistence type="predicted"/>
<evidence type="ECO:0000256" key="1">
    <source>
        <dbReference type="ARBA" id="ARBA00022448"/>
    </source>
</evidence>
<reference evidence="3" key="1">
    <citation type="submission" date="2011-11" db="EMBL/GenBank/DDBJ databases">
        <title>The Genome Sequence of Fusarium oxysporum PHW808.</title>
        <authorList>
            <consortium name="The Broad Institute Genome Sequencing Platform"/>
            <person name="Ma L.-J."/>
            <person name="Gale L.R."/>
            <person name="Schwartz D.C."/>
            <person name="Zhou S."/>
            <person name="Corby-Kistler H."/>
            <person name="Young S.K."/>
            <person name="Zeng Q."/>
            <person name="Gargeya S."/>
            <person name="Fitzgerald M."/>
            <person name="Haas B."/>
            <person name="Abouelleil A."/>
            <person name="Alvarado L."/>
            <person name="Arachchi H.M."/>
            <person name="Berlin A."/>
            <person name="Brown A."/>
            <person name="Chapman S.B."/>
            <person name="Chen Z."/>
            <person name="Dunbar C."/>
            <person name="Freedman E."/>
            <person name="Gearin G."/>
            <person name="Goldberg J."/>
            <person name="Griggs A."/>
            <person name="Gujja S."/>
            <person name="Heiman D."/>
            <person name="Howarth C."/>
            <person name="Larson L."/>
            <person name="Lui A."/>
            <person name="MacDonald P.J.P."/>
            <person name="Montmayeur A."/>
            <person name="Murphy C."/>
            <person name="Neiman D."/>
            <person name="Pearson M."/>
            <person name="Priest M."/>
            <person name="Roberts A."/>
            <person name="Saif S."/>
            <person name="Shea T."/>
            <person name="Shenoy N."/>
            <person name="Sisk P."/>
            <person name="Stolte C."/>
            <person name="Sykes S."/>
            <person name="Wortman J."/>
            <person name="Nusbaum C."/>
            <person name="Birren B."/>
        </authorList>
    </citation>
    <scope>NUCLEOTIDE SEQUENCE [LARGE SCALE GENOMIC DNA]</scope>
    <source>
        <strain evidence="3">54008</strain>
    </source>
</reference>
<dbReference type="GO" id="GO:0000329">
    <property type="term" value="C:fungal-type vacuole membrane"/>
    <property type="evidence" value="ECO:0007669"/>
    <property type="project" value="TreeGrafter"/>
</dbReference>
<dbReference type="GO" id="GO:0022857">
    <property type="term" value="F:transmembrane transporter activity"/>
    <property type="evidence" value="ECO:0007669"/>
    <property type="project" value="InterPro"/>
</dbReference>
<dbReference type="GO" id="GO:0005886">
    <property type="term" value="C:plasma membrane"/>
    <property type="evidence" value="ECO:0007669"/>
    <property type="project" value="TreeGrafter"/>
</dbReference>
<dbReference type="PANTHER" id="PTHR31806:SF7">
    <property type="entry name" value="TRANSPORTER, PUTATIVE (AFU_ORTHOLOGUE AFUA_2G04690)-RELATED"/>
    <property type="match status" value="1"/>
</dbReference>
<dbReference type="OrthoDB" id="5428495at2759"/>
<dbReference type="EMBL" id="JH659093">
    <property type="protein sequence ID" value="EXL65850.1"/>
    <property type="molecule type" value="Genomic_DNA"/>
</dbReference>
<dbReference type="Proteomes" id="UP000030676">
    <property type="component" value="Unassembled WGS sequence"/>
</dbReference>
<organism evidence="3">
    <name type="scientific">Fusarium oxysporum f. sp. conglutinans race 2 54008</name>
    <dbReference type="NCBI Taxonomy" id="1089457"/>
    <lineage>
        <taxon>Eukaryota</taxon>
        <taxon>Fungi</taxon>
        <taxon>Dikarya</taxon>
        <taxon>Ascomycota</taxon>
        <taxon>Pezizomycotina</taxon>
        <taxon>Sordariomycetes</taxon>
        <taxon>Hypocreomycetidae</taxon>
        <taxon>Hypocreales</taxon>
        <taxon>Nectriaceae</taxon>
        <taxon>Fusarium</taxon>
        <taxon>Fusarium oxysporum species complex</taxon>
    </lineage>
</organism>
<evidence type="ECO:0000256" key="2">
    <source>
        <dbReference type="SAM" id="Phobius"/>
    </source>
</evidence>
<feature type="transmembrane region" description="Helical" evidence="2">
    <location>
        <begin position="254"/>
        <end position="273"/>
    </location>
</feature>
<reference evidence="3" key="2">
    <citation type="submission" date="2012-05" db="EMBL/GenBank/DDBJ databases">
        <title>The Genome Annotation of Fusarium oxysporum PHW808.</title>
        <authorList>
            <consortium name="The Broad Institute Genomics Platform"/>
            <person name="Ma L.-J."/>
            <person name="Corby-Kistler H."/>
            <person name="Broz K."/>
            <person name="Gale L.R."/>
            <person name="Jonkers W."/>
            <person name="O'Donnell K."/>
            <person name="Ploetz R."/>
            <person name="Steinberg C."/>
            <person name="Schwartz D.C."/>
            <person name="VanEtten H."/>
            <person name="Zhou S."/>
            <person name="Young S.K."/>
            <person name="Zeng Q."/>
            <person name="Gargeya S."/>
            <person name="Fitzgerald M."/>
            <person name="Abouelleil A."/>
            <person name="Alvarado L."/>
            <person name="Chapman S.B."/>
            <person name="Gainer-Dewar J."/>
            <person name="Goldberg J."/>
            <person name="Griggs A."/>
            <person name="Gujja S."/>
            <person name="Hansen M."/>
            <person name="Howarth C."/>
            <person name="Imamovic A."/>
            <person name="Ireland A."/>
            <person name="Larimer J."/>
            <person name="McCowan C."/>
            <person name="Murphy C."/>
            <person name="Pearson M."/>
            <person name="Poon T.W."/>
            <person name="Priest M."/>
            <person name="Roberts A."/>
            <person name="Saif S."/>
            <person name="Shea T."/>
            <person name="Sykes S."/>
            <person name="Wortman J."/>
            <person name="Nusbaum C."/>
            <person name="Birren B."/>
        </authorList>
    </citation>
    <scope>NUCLEOTIDE SEQUENCE</scope>
    <source>
        <strain evidence="3">54008</strain>
    </source>
</reference>
<dbReference type="InterPro" id="IPR026030">
    <property type="entry name" value="Pur-cyt_permease_Fcy2/21/22"/>
</dbReference>
<name>X0H176_FUSOX</name>
<dbReference type="PANTHER" id="PTHR31806">
    <property type="entry name" value="PURINE-CYTOSINE PERMEASE FCY2-RELATED"/>
    <property type="match status" value="1"/>
</dbReference>
<accession>X0H176</accession>
<dbReference type="Gene3D" id="1.10.4160.10">
    <property type="entry name" value="Hydantoin permease"/>
    <property type="match status" value="1"/>
</dbReference>
<feature type="transmembrane region" description="Helical" evidence="2">
    <location>
        <begin position="161"/>
        <end position="187"/>
    </location>
</feature>
<dbReference type="HOGENOM" id="CLU_785363_0_0_1"/>
<feature type="transmembrane region" description="Helical" evidence="2">
    <location>
        <begin position="217"/>
        <end position="242"/>
    </location>
</feature>